<protein>
    <submittedName>
        <fullName evidence="1">Uncharacterized protein</fullName>
    </submittedName>
</protein>
<gene>
    <name evidence="1" type="ORF">QFC20_002204</name>
</gene>
<dbReference type="Proteomes" id="UP001230649">
    <property type="component" value="Unassembled WGS sequence"/>
</dbReference>
<sequence length="115" mass="12964">MSAPPQDSASGEGTSTPLGGSTPQTHKAVIKSVDMEKSMEEKAIELAQEALNKFTMEKDMAEYLKREFDTLYQTTWHCVVGKKSLLELSYSAFLETRKFIYFYLGPVSILLWKTS</sequence>
<evidence type="ECO:0000313" key="1">
    <source>
        <dbReference type="EMBL" id="KAJ9112416.1"/>
    </source>
</evidence>
<organism evidence="1 2">
    <name type="scientific">Naganishia adeliensis</name>
    <dbReference type="NCBI Taxonomy" id="92952"/>
    <lineage>
        <taxon>Eukaryota</taxon>
        <taxon>Fungi</taxon>
        <taxon>Dikarya</taxon>
        <taxon>Basidiomycota</taxon>
        <taxon>Agaricomycotina</taxon>
        <taxon>Tremellomycetes</taxon>
        <taxon>Filobasidiales</taxon>
        <taxon>Filobasidiaceae</taxon>
        <taxon>Naganishia</taxon>
    </lineage>
</organism>
<accession>A0ACC2WLV0</accession>
<proteinExistence type="predicted"/>
<evidence type="ECO:0000313" key="2">
    <source>
        <dbReference type="Proteomes" id="UP001230649"/>
    </source>
</evidence>
<comment type="caution">
    <text evidence="1">The sequence shown here is derived from an EMBL/GenBank/DDBJ whole genome shotgun (WGS) entry which is preliminary data.</text>
</comment>
<name>A0ACC2WLV0_9TREE</name>
<keyword evidence="2" id="KW-1185">Reference proteome</keyword>
<dbReference type="EMBL" id="JASBWS010000015">
    <property type="protein sequence ID" value="KAJ9112416.1"/>
    <property type="molecule type" value="Genomic_DNA"/>
</dbReference>
<reference evidence="1" key="1">
    <citation type="submission" date="2023-04" db="EMBL/GenBank/DDBJ databases">
        <title>Draft Genome sequencing of Naganishia species isolated from polar environments using Oxford Nanopore Technology.</title>
        <authorList>
            <person name="Leo P."/>
            <person name="Venkateswaran K."/>
        </authorList>
    </citation>
    <scope>NUCLEOTIDE SEQUENCE</scope>
    <source>
        <strain evidence="1">MNA-CCFEE 5262</strain>
    </source>
</reference>